<accession>A0ABW0ZQK9</accession>
<comment type="caution">
    <text evidence="2">The sequence shown here is derived from an EMBL/GenBank/DDBJ whole genome shotgun (WGS) entry which is preliminary data.</text>
</comment>
<proteinExistence type="predicted"/>
<name>A0ABW0ZQK9_9ACTN</name>
<dbReference type="RefSeq" id="WP_378527811.1">
    <property type="nucleotide sequence ID" value="NZ_JBHSNS010000015.1"/>
</dbReference>
<protein>
    <recommendedName>
        <fullName evidence="4">NAD(P)-binding domain-containing protein</fullName>
    </recommendedName>
</protein>
<feature type="region of interest" description="Disordered" evidence="1">
    <location>
        <begin position="99"/>
        <end position="248"/>
    </location>
</feature>
<gene>
    <name evidence="2" type="ORF">ACFPQB_20925</name>
</gene>
<dbReference type="EMBL" id="JBHSNS010000015">
    <property type="protein sequence ID" value="MFC5731388.1"/>
    <property type="molecule type" value="Genomic_DNA"/>
</dbReference>
<keyword evidence="3" id="KW-1185">Reference proteome</keyword>
<evidence type="ECO:0000313" key="3">
    <source>
        <dbReference type="Proteomes" id="UP001596072"/>
    </source>
</evidence>
<sequence>MVQHCLDRGYDVVGVCREKSVDKLARFEGLITVVPGMTDDRAVVERAVVDCDAVLTVLVPWGMHHLRVGHRPGCPGSVATRRPARLLLRLAHHPGRQGRLLAPLQGLRRRRDLARPADPNGRYRRPSGGDQPHLRERPTLDRGPGERPGGGREPGSPGLEPPCRRPRARQQPDPPRRLCAVHGARHRRRVACAGGAGHRRPPDAIGPGTRVERGQLGPAQRRNGTPAQGARHPTRSNRETMIPSGPRT</sequence>
<dbReference type="Proteomes" id="UP001596072">
    <property type="component" value="Unassembled WGS sequence"/>
</dbReference>
<evidence type="ECO:0000256" key="1">
    <source>
        <dbReference type="SAM" id="MobiDB-lite"/>
    </source>
</evidence>
<organism evidence="2 3">
    <name type="scientific">Nocardioides vastitatis</name>
    <dbReference type="NCBI Taxonomy" id="2568655"/>
    <lineage>
        <taxon>Bacteria</taxon>
        <taxon>Bacillati</taxon>
        <taxon>Actinomycetota</taxon>
        <taxon>Actinomycetes</taxon>
        <taxon>Propionibacteriales</taxon>
        <taxon>Nocardioidaceae</taxon>
        <taxon>Nocardioides</taxon>
    </lineage>
</organism>
<dbReference type="Gene3D" id="3.40.50.720">
    <property type="entry name" value="NAD(P)-binding Rossmann-like Domain"/>
    <property type="match status" value="1"/>
</dbReference>
<evidence type="ECO:0008006" key="4">
    <source>
        <dbReference type="Google" id="ProtNLM"/>
    </source>
</evidence>
<reference evidence="3" key="1">
    <citation type="journal article" date="2019" name="Int. J. Syst. Evol. Microbiol.">
        <title>The Global Catalogue of Microorganisms (GCM) 10K type strain sequencing project: providing services to taxonomists for standard genome sequencing and annotation.</title>
        <authorList>
            <consortium name="The Broad Institute Genomics Platform"/>
            <consortium name="The Broad Institute Genome Sequencing Center for Infectious Disease"/>
            <person name="Wu L."/>
            <person name="Ma J."/>
        </authorList>
    </citation>
    <scope>NUCLEOTIDE SEQUENCE [LARGE SCALE GENOMIC DNA]</scope>
    <source>
        <strain evidence="3">YIM 94188</strain>
    </source>
</reference>
<evidence type="ECO:0000313" key="2">
    <source>
        <dbReference type="EMBL" id="MFC5731388.1"/>
    </source>
</evidence>
<feature type="compositionally biased region" description="Basic and acidic residues" evidence="1">
    <location>
        <begin position="132"/>
        <end position="145"/>
    </location>
</feature>